<evidence type="ECO:0000313" key="4">
    <source>
        <dbReference type="EMBL" id="HIU44241.1"/>
    </source>
</evidence>
<dbReference type="AlphaFoldDB" id="A0A9D1IX05"/>
<dbReference type="SMART" id="SM00460">
    <property type="entry name" value="TGc"/>
    <property type="match status" value="1"/>
</dbReference>
<evidence type="ECO:0000256" key="2">
    <source>
        <dbReference type="SAM" id="Phobius"/>
    </source>
</evidence>
<proteinExistence type="predicted"/>
<feature type="transmembrane region" description="Helical" evidence="2">
    <location>
        <begin position="48"/>
        <end position="65"/>
    </location>
</feature>
<dbReference type="InterPro" id="IPR038765">
    <property type="entry name" value="Papain-like_cys_pep_sf"/>
</dbReference>
<feature type="transmembrane region" description="Helical" evidence="2">
    <location>
        <begin position="209"/>
        <end position="228"/>
    </location>
</feature>
<sequence length="757" mass="84361">MSRNKKQPASGLPNGPALVVTDMLLMLAAILGTFYAFCGAYSIVPARGPLVSCIVAAMMFTVVFSMPRYRWIPLGLFTVGFAIAAWRLWPQLRQGAYAVYTDIANVLAQWFSVELLELPAALSAAEWQSVRSLFLSMSAAVLALALGWTVVRLHSALLTLVLTLSPLLPALLFDAVPPWPALLVLAACWLTLLFTTLLRSRSKNEAGRFTAMVLPVCVLLVVLLSAIFPQDEYSHPQWAFNAYLRLTELGARFADGILPGNWPSGGTGMSAGVSAGINLNEAGPLQYTGQTVLRISTEVPGRVYLRGFSAAVYEQNQWRQIDSQDYHAFADANGTDWSGASQPAYFPFFTNPLYITPHRIEVENIAAPSGSVYYPSQLVPSSRDGSVENAVFSEDICLTPQNDVRVHTFYYYQPDDLLRDSDYTQETWQAERLYRDFVEQQYLGVPEGFEESIADWWHDAEPLWDDYSPNVNAFPEQYRDRLSTAWKIAYLLDQTAQYDADAAAVPPGEDFVSYFLTQSRRGYCMHFASAATLLLRSMGIPARYVSGYAVTASQSGEVDVPDAAAHAWVEIYLDGYGWHPVEVTPAVAADVPVPGDASDEMVEPDTPAEPEADETQQPLNETEQDAQAEDAVDSAEQIDQDAVHTGWWWLMLLPAVAICVLVRRPIVLWTRRRRICGADTNQAVLAAYGWLQNLQKWGGHTTDAVEELARKARFSNHTLTDAERNVVLAQLRQEAQRIDQSLTFWKRLVYRYIFVLR</sequence>
<feature type="region of interest" description="Disordered" evidence="1">
    <location>
        <begin position="592"/>
        <end position="636"/>
    </location>
</feature>
<dbReference type="PANTHER" id="PTHR42736">
    <property type="entry name" value="PROTEIN-GLUTAMINE GAMMA-GLUTAMYLTRANSFERASE"/>
    <property type="match status" value="1"/>
</dbReference>
<evidence type="ECO:0000313" key="5">
    <source>
        <dbReference type="Proteomes" id="UP000824073"/>
    </source>
</evidence>
<dbReference type="SUPFAM" id="SSF54001">
    <property type="entry name" value="Cysteine proteinases"/>
    <property type="match status" value="1"/>
</dbReference>
<dbReference type="Pfam" id="PF01841">
    <property type="entry name" value="Transglut_core"/>
    <property type="match status" value="1"/>
</dbReference>
<comment type="caution">
    <text evidence="4">The sequence shown here is derived from an EMBL/GenBank/DDBJ whole genome shotgun (WGS) entry which is preliminary data.</text>
</comment>
<gene>
    <name evidence="4" type="ORF">IAB67_08105</name>
</gene>
<dbReference type="Gene3D" id="3.10.620.30">
    <property type="match status" value="1"/>
</dbReference>
<dbReference type="Pfam" id="PF11992">
    <property type="entry name" value="TgpA_N"/>
    <property type="match status" value="1"/>
</dbReference>
<keyword evidence="2" id="KW-0812">Transmembrane</keyword>
<keyword evidence="2" id="KW-0472">Membrane</keyword>
<evidence type="ECO:0000259" key="3">
    <source>
        <dbReference type="SMART" id="SM00460"/>
    </source>
</evidence>
<dbReference type="InterPro" id="IPR052901">
    <property type="entry name" value="Bact_TGase-like"/>
</dbReference>
<accession>A0A9D1IX05</accession>
<dbReference type="Proteomes" id="UP000824073">
    <property type="component" value="Unassembled WGS sequence"/>
</dbReference>
<protein>
    <submittedName>
        <fullName evidence="4">Transglutaminase domain-containing protein</fullName>
    </submittedName>
</protein>
<feature type="transmembrane region" description="Helical" evidence="2">
    <location>
        <begin position="71"/>
        <end position="89"/>
    </location>
</feature>
<dbReference type="PANTHER" id="PTHR42736:SF1">
    <property type="entry name" value="PROTEIN-GLUTAMINE GAMMA-GLUTAMYLTRANSFERASE"/>
    <property type="match status" value="1"/>
</dbReference>
<dbReference type="EMBL" id="DVMR01000061">
    <property type="protein sequence ID" value="HIU44241.1"/>
    <property type="molecule type" value="Genomic_DNA"/>
</dbReference>
<reference evidence="4" key="2">
    <citation type="journal article" date="2021" name="PeerJ">
        <title>Extensive microbial diversity within the chicken gut microbiome revealed by metagenomics and culture.</title>
        <authorList>
            <person name="Gilroy R."/>
            <person name="Ravi A."/>
            <person name="Getino M."/>
            <person name="Pursley I."/>
            <person name="Horton D.L."/>
            <person name="Alikhan N.F."/>
            <person name="Baker D."/>
            <person name="Gharbi K."/>
            <person name="Hall N."/>
            <person name="Watson M."/>
            <person name="Adriaenssens E.M."/>
            <person name="Foster-Nyarko E."/>
            <person name="Jarju S."/>
            <person name="Secka A."/>
            <person name="Antonio M."/>
            <person name="Oren A."/>
            <person name="Chaudhuri R.R."/>
            <person name="La Ragione R."/>
            <person name="Hildebrand F."/>
            <person name="Pallen M.J."/>
        </authorList>
    </citation>
    <scope>NUCLEOTIDE SEQUENCE</scope>
    <source>
        <strain evidence="4">CHK191-8634</strain>
    </source>
</reference>
<feature type="transmembrane region" description="Helical" evidence="2">
    <location>
        <begin position="646"/>
        <end position="664"/>
    </location>
</feature>
<keyword evidence="2" id="KW-1133">Transmembrane helix</keyword>
<name>A0A9D1IX05_9CLOT</name>
<feature type="domain" description="Transglutaminase-like" evidence="3">
    <location>
        <begin position="516"/>
        <end position="585"/>
    </location>
</feature>
<dbReference type="InterPro" id="IPR021878">
    <property type="entry name" value="TgpA_N"/>
</dbReference>
<dbReference type="InterPro" id="IPR002931">
    <property type="entry name" value="Transglutaminase-like"/>
</dbReference>
<feature type="transmembrane region" description="Helical" evidence="2">
    <location>
        <begin position="133"/>
        <end position="151"/>
    </location>
</feature>
<feature type="compositionally biased region" description="Acidic residues" evidence="1">
    <location>
        <begin position="622"/>
        <end position="636"/>
    </location>
</feature>
<feature type="compositionally biased region" description="Acidic residues" evidence="1">
    <location>
        <begin position="597"/>
        <end position="614"/>
    </location>
</feature>
<feature type="transmembrane region" description="Helical" evidence="2">
    <location>
        <begin position="179"/>
        <end position="197"/>
    </location>
</feature>
<organism evidence="4 5">
    <name type="scientific">Candidatus Ventrousia excrementavium</name>
    <dbReference type="NCBI Taxonomy" id="2840961"/>
    <lineage>
        <taxon>Bacteria</taxon>
        <taxon>Bacillati</taxon>
        <taxon>Bacillota</taxon>
        <taxon>Clostridia</taxon>
        <taxon>Eubacteriales</taxon>
        <taxon>Clostridiaceae</taxon>
        <taxon>Clostridiaceae incertae sedis</taxon>
        <taxon>Candidatus Ventrousia</taxon>
    </lineage>
</organism>
<reference evidence="4" key="1">
    <citation type="submission" date="2020-10" db="EMBL/GenBank/DDBJ databases">
        <authorList>
            <person name="Gilroy R."/>
        </authorList>
    </citation>
    <scope>NUCLEOTIDE SEQUENCE</scope>
    <source>
        <strain evidence="4">CHK191-8634</strain>
    </source>
</reference>
<feature type="transmembrane region" description="Helical" evidence="2">
    <location>
        <begin position="20"/>
        <end position="41"/>
    </location>
</feature>
<evidence type="ECO:0000256" key="1">
    <source>
        <dbReference type="SAM" id="MobiDB-lite"/>
    </source>
</evidence>